<dbReference type="EMBL" id="PISE01000060">
    <property type="protein sequence ID" value="PKG21848.1"/>
    <property type="molecule type" value="Genomic_DNA"/>
</dbReference>
<dbReference type="AlphaFoldDB" id="A0A2N0YX64"/>
<dbReference type="Proteomes" id="UP000233375">
    <property type="component" value="Unassembled WGS sequence"/>
</dbReference>
<dbReference type="Pfam" id="PF08958">
    <property type="entry name" value="DUF1871"/>
    <property type="match status" value="1"/>
</dbReference>
<evidence type="ECO:0000313" key="1">
    <source>
        <dbReference type="EMBL" id="PKG21848.1"/>
    </source>
</evidence>
<dbReference type="Gene3D" id="1.10.340.20">
    <property type="entry name" value="Apc36109-like domain"/>
    <property type="match status" value="1"/>
</dbReference>
<name>A0A2N0YX64_9BACI</name>
<dbReference type="SUPFAM" id="SSF116922">
    <property type="entry name" value="YugE-like"/>
    <property type="match status" value="1"/>
</dbReference>
<dbReference type="RefSeq" id="WP_101179122.1">
    <property type="nucleotide sequence ID" value="NZ_PISE01000060.1"/>
</dbReference>
<protein>
    <submittedName>
        <fullName evidence="1">DUF1871 domain-containing protein</fullName>
    </submittedName>
</protein>
<accession>A0A2N0YX64</accession>
<comment type="caution">
    <text evidence="1">The sequence shown here is derived from an EMBL/GenBank/DDBJ whole genome shotgun (WGS) entry which is preliminary data.</text>
</comment>
<proteinExistence type="predicted"/>
<sequence length="86" mass="10017">MNNQEMNLEFVRTLNEWDPFQMGEGNYDTEIADCIQAVHDFDDYQPLAVKIRAIYEFSFEEFIPMDKCEMIAKRLLAIKNSGACSI</sequence>
<organism evidence="1 2">
    <name type="scientific">Niallia nealsonii</name>
    <dbReference type="NCBI Taxonomy" id="115979"/>
    <lineage>
        <taxon>Bacteria</taxon>
        <taxon>Bacillati</taxon>
        <taxon>Bacillota</taxon>
        <taxon>Bacilli</taxon>
        <taxon>Bacillales</taxon>
        <taxon>Bacillaceae</taxon>
        <taxon>Niallia</taxon>
    </lineage>
</organism>
<gene>
    <name evidence="1" type="ORF">CWS01_20525</name>
</gene>
<dbReference type="InterPro" id="IPR023162">
    <property type="entry name" value="Apc36109-like_dom_sf"/>
</dbReference>
<keyword evidence="2" id="KW-1185">Reference proteome</keyword>
<evidence type="ECO:0000313" key="2">
    <source>
        <dbReference type="Proteomes" id="UP000233375"/>
    </source>
</evidence>
<reference evidence="1 2" key="1">
    <citation type="journal article" date="2003" name="Int. J. Syst. Evol. Microbiol.">
        <title>Bacillus nealsonii sp. nov., isolated from a spacecraft-assembly facility, whose spores are gamma-radiation resistant.</title>
        <authorList>
            <person name="Venkateswaran K."/>
            <person name="Kempf M."/>
            <person name="Chen F."/>
            <person name="Satomi M."/>
            <person name="Nicholson W."/>
            <person name="Kern R."/>
        </authorList>
    </citation>
    <scope>NUCLEOTIDE SEQUENCE [LARGE SCALE GENOMIC DNA]</scope>
    <source>
        <strain evidence="1 2">FO-92</strain>
    </source>
</reference>
<dbReference type="InterPro" id="IPR015053">
    <property type="entry name" value="DUF1871"/>
</dbReference>
<dbReference type="OrthoDB" id="2353632at2"/>